<organism evidence="2 3">
    <name type="scientific">Lophiotrema nucula</name>
    <dbReference type="NCBI Taxonomy" id="690887"/>
    <lineage>
        <taxon>Eukaryota</taxon>
        <taxon>Fungi</taxon>
        <taxon>Dikarya</taxon>
        <taxon>Ascomycota</taxon>
        <taxon>Pezizomycotina</taxon>
        <taxon>Dothideomycetes</taxon>
        <taxon>Pleosporomycetidae</taxon>
        <taxon>Pleosporales</taxon>
        <taxon>Lophiotremataceae</taxon>
        <taxon>Lophiotrema</taxon>
    </lineage>
</organism>
<dbReference type="GO" id="GO:0006631">
    <property type="term" value="P:fatty acid metabolic process"/>
    <property type="evidence" value="ECO:0007669"/>
    <property type="project" value="InterPro"/>
</dbReference>
<proteinExistence type="predicted"/>
<dbReference type="InterPro" id="IPR010354">
    <property type="entry name" value="Oleate_hydratase"/>
</dbReference>
<dbReference type="Pfam" id="PF06100">
    <property type="entry name" value="MCRA"/>
    <property type="match status" value="1"/>
</dbReference>
<dbReference type="OrthoDB" id="545169at2759"/>
<evidence type="ECO:0000256" key="1">
    <source>
        <dbReference type="SAM" id="MobiDB-lite"/>
    </source>
</evidence>
<dbReference type="EMBL" id="ML977315">
    <property type="protein sequence ID" value="KAF2119550.1"/>
    <property type="molecule type" value="Genomic_DNA"/>
</dbReference>
<dbReference type="PANTHER" id="PTHR37417">
    <property type="entry name" value="67 KDA MYOSIN-CROSS-REACTIVE ANTIGEN FAMILY PROTEIN (AFU_ORTHOLOGUE AFUA_5G09970)"/>
    <property type="match status" value="1"/>
</dbReference>
<name>A0A6A5ZIW1_9PLEO</name>
<keyword evidence="3" id="KW-1185">Reference proteome</keyword>
<dbReference type="GO" id="GO:0071949">
    <property type="term" value="F:FAD binding"/>
    <property type="evidence" value="ECO:0007669"/>
    <property type="project" value="InterPro"/>
</dbReference>
<dbReference type="PANTHER" id="PTHR37417:SF2">
    <property type="entry name" value="67 KDA MYOSIN-CROSS-REACTIVE ANTIGEN FAMILY PROTEIN (AFU_ORTHOLOGUE AFUA_5G09970)"/>
    <property type="match status" value="1"/>
</dbReference>
<accession>A0A6A5ZIW1</accession>
<reference evidence="2" key="1">
    <citation type="journal article" date="2020" name="Stud. Mycol.">
        <title>101 Dothideomycetes genomes: a test case for predicting lifestyles and emergence of pathogens.</title>
        <authorList>
            <person name="Haridas S."/>
            <person name="Albert R."/>
            <person name="Binder M."/>
            <person name="Bloem J."/>
            <person name="Labutti K."/>
            <person name="Salamov A."/>
            <person name="Andreopoulos B."/>
            <person name="Baker S."/>
            <person name="Barry K."/>
            <person name="Bills G."/>
            <person name="Bluhm B."/>
            <person name="Cannon C."/>
            <person name="Castanera R."/>
            <person name="Culley D."/>
            <person name="Daum C."/>
            <person name="Ezra D."/>
            <person name="Gonzalez J."/>
            <person name="Henrissat B."/>
            <person name="Kuo A."/>
            <person name="Liang C."/>
            <person name="Lipzen A."/>
            <person name="Lutzoni F."/>
            <person name="Magnuson J."/>
            <person name="Mondo S."/>
            <person name="Nolan M."/>
            <person name="Ohm R."/>
            <person name="Pangilinan J."/>
            <person name="Park H.-J."/>
            <person name="Ramirez L."/>
            <person name="Alfaro M."/>
            <person name="Sun H."/>
            <person name="Tritt A."/>
            <person name="Yoshinaga Y."/>
            <person name="Zwiers L.-H."/>
            <person name="Turgeon B."/>
            <person name="Goodwin S."/>
            <person name="Spatafora J."/>
            <person name="Crous P."/>
            <person name="Grigoriev I."/>
        </authorList>
    </citation>
    <scope>NUCLEOTIDE SEQUENCE</scope>
    <source>
        <strain evidence="2">CBS 627.86</strain>
    </source>
</reference>
<gene>
    <name evidence="2" type="ORF">BDV96DRAFT_567798</name>
</gene>
<dbReference type="Gene3D" id="3.50.50.60">
    <property type="entry name" value="FAD/NAD(P)-binding domain"/>
    <property type="match status" value="3"/>
</dbReference>
<dbReference type="SUPFAM" id="SSF51905">
    <property type="entry name" value="FAD/NAD(P)-binding domain"/>
    <property type="match status" value="1"/>
</dbReference>
<evidence type="ECO:0000313" key="2">
    <source>
        <dbReference type="EMBL" id="KAF2119550.1"/>
    </source>
</evidence>
<dbReference type="Proteomes" id="UP000799770">
    <property type="component" value="Unassembled WGS sequence"/>
</dbReference>
<dbReference type="NCBIfam" id="NF010584">
    <property type="entry name" value="PRK13977.1"/>
    <property type="match status" value="1"/>
</dbReference>
<sequence length="547" mass="61519">MPHLSFHEHHEQPEGVRRDPKTTQAFLIGGGIGSLAAAVHLIQDAKVPGNNIHILEALPVSGGSMDGAGDPEQGYITRGGRMLNSSYVCTYDLLGRVPSMDSEGRTVLDDLHRFNSQLENQTCSKARLVAGGEDRPAILDTTKMGFNTLERLDLVKLTMTPEKELGKKRIDICFPAAFFKTNFWFMWATTFAFQPWHSAVEFRRYILRFLHEFPRLNTLAGVDRTPYDQYDSIIRPIEEYLKDQGVDFRYNTKVTDFSFIEGIPMTVNELHMMSNGTQMTAQLDPQDIVIATLGCMTSNSSIGTNDTPPPLLLDDEKQDGSWELWLQLAAKHEKFGHPNVFSDRVDESKWESFTVTLDDPELVLRIEGLTRNEAGTGALMTFKDSNWLMSIVVPHQPHFPNQPWSVKVFWGYGLFPDREGNFVHKPMMECSGREILLELLGHLEFPVGTILDHAIVRPCLMPYITSQFLTRGPGDRPQVIPEGSTNLALIGQFVEIPEDTVFTVEYSVRGAQMAVYELMGLDLKPKSVYKGGRQLGVLVKAMKSMMT</sequence>
<dbReference type="AlphaFoldDB" id="A0A6A5ZIW1"/>
<dbReference type="InterPro" id="IPR036188">
    <property type="entry name" value="FAD/NAD-bd_sf"/>
</dbReference>
<dbReference type="GO" id="GO:0050151">
    <property type="term" value="F:oleate hydratase activity"/>
    <property type="evidence" value="ECO:0007669"/>
    <property type="project" value="InterPro"/>
</dbReference>
<feature type="region of interest" description="Disordered" evidence="1">
    <location>
        <begin position="1"/>
        <end position="20"/>
    </location>
</feature>
<protein>
    <submittedName>
        <fullName evidence="2">67 kDa myosin-cross-reactive antigen family protein</fullName>
    </submittedName>
</protein>
<evidence type="ECO:0000313" key="3">
    <source>
        <dbReference type="Proteomes" id="UP000799770"/>
    </source>
</evidence>